<dbReference type="PANTHER" id="PTHR47566">
    <property type="match status" value="1"/>
</dbReference>
<evidence type="ECO:0000256" key="2">
    <source>
        <dbReference type="ARBA" id="ARBA00022737"/>
    </source>
</evidence>
<keyword evidence="5" id="KW-1185">Reference proteome</keyword>
<feature type="compositionally biased region" description="Basic and acidic residues" evidence="3">
    <location>
        <begin position="567"/>
        <end position="582"/>
    </location>
</feature>
<dbReference type="Proteomes" id="UP000194127">
    <property type="component" value="Unassembled WGS sequence"/>
</dbReference>
<gene>
    <name evidence="4" type="ORF">POSPLADRAFT_1160148</name>
</gene>
<dbReference type="RefSeq" id="XP_024333251.1">
    <property type="nucleotide sequence ID" value="XM_024487509.1"/>
</dbReference>
<evidence type="ECO:0000313" key="5">
    <source>
        <dbReference type="Proteomes" id="UP000194127"/>
    </source>
</evidence>
<keyword evidence="2" id="KW-0677">Repeat</keyword>
<feature type="compositionally biased region" description="Acidic residues" evidence="3">
    <location>
        <begin position="613"/>
        <end position="626"/>
    </location>
</feature>
<dbReference type="GO" id="GO:0031028">
    <property type="term" value="P:septation initiation signaling"/>
    <property type="evidence" value="ECO:0007669"/>
    <property type="project" value="TreeGrafter"/>
</dbReference>
<feature type="region of interest" description="Disordered" evidence="3">
    <location>
        <begin position="829"/>
        <end position="894"/>
    </location>
</feature>
<name>A0A1X6MJ36_9APHY</name>
<feature type="compositionally biased region" description="Polar residues" evidence="3">
    <location>
        <begin position="728"/>
        <end position="745"/>
    </location>
</feature>
<dbReference type="InterPro" id="IPR052574">
    <property type="entry name" value="CDIRP"/>
</dbReference>
<feature type="compositionally biased region" description="Pro residues" evidence="3">
    <location>
        <begin position="109"/>
        <end position="121"/>
    </location>
</feature>
<dbReference type="InterPro" id="IPR001611">
    <property type="entry name" value="Leu-rich_rpt"/>
</dbReference>
<keyword evidence="1" id="KW-0433">Leucine-rich repeat</keyword>
<reference evidence="4 5" key="1">
    <citation type="submission" date="2017-04" db="EMBL/GenBank/DDBJ databases">
        <title>Genome Sequence of the Model Brown-Rot Fungus Postia placenta SB12.</title>
        <authorList>
            <consortium name="DOE Joint Genome Institute"/>
            <person name="Gaskell J."/>
            <person name="Kersten P."/>
            <person name="Larrondo L.F."/>
            <person name="Canessa P."/>
            <person name="Martinez D."/>
            <person name="Hibbett D."/>
            <person name="Schmoll M."/>
            <person name="Kubicek C.P."/>
            <person name="Martinez A.T."/>
            <person name="Yadav J."/>
            <person name="Master E."/>
            <person name="Magnuson J.K."/>
            <person name="James T."/>
            <person name="Yaver D."/>
            <person name="Berka R."/>
            <person name="Labutti K."/>
            <person name="Lipzen A."/>
            <person name="Aerts A."/>
            <person name="Barry K."/>
            <person name="Henrissat B."/>
            <person name="Blanchette R."/>
            <person name="Grigoriev I."/>
            <person name="Cullen D."/>
        </authorList>
    </citation>
    <scope>NUCLEOTIDE SEQUENCE [LARGE SCALE GENOMIC DNA]</scope>
    <source>
        <strain evidence="4 5">MAD-698-R-SB12</strain>
    </source>
</reference>
<evidence type="ECO:0000256" key="1">
    <source>
        <dbReference type="ARBA" id="ARBA00022614"/>
    </source>
</evidence>
<dbReference type="EMBL" id="KZ110613">
    <property type="protein sequence ID" value="OSX56457.1"/>
    <property type="molecule type" value="Genomic_DNA"/>
</dbReference>
<dbReference type="InterPro" id="IPR003591">
    <property type="entry name" value="Leu-rich_rpt_typical-subtyp"/>
</dbReference>
<feature type="compositionally biased region" description="Polar residues" evidence="3">
    <location>
        <begin position="187"/>
        <end position="196"/>
    </location>
</feature>
<feature type="compositionally biased region" description="Basic residues" evidence="3">
    <location>
        <begin position="872"/>
        <end position="884"/>
    </location>
</feature>
<dbReference type="SMART" id="SM00365">
    <property type="entry name" value="LRR_SD22"/>
    <property type="match status" value="5"/>
</dbReference>
<feature type="compositionally biased region" description="Polar residues" evidence="3">
    <location>
        <begin position="54"/>
        <end position="67"/>
    </location>
</feature>
<dbReference type="AlphaFoldDB" id="A0A1X6MJ36"/>
<feature type="compositionally biased region" description="Polar residues" evidence="3">
    <location>
        <begin position="346"/>
        <end position="375"/>
    </location>
</feature>
<feature type="compositionally biased region" description="Polar residues" evidence="3">
    <location>
        <begin position="326"/>
        <end position="336"/>
    </location>
</feature>
<dbReference type="SMART" id="SM00369">
    <property type="entry name" value="LRR_TYP"/>
    <property type="match status" value="5"/>
</dbReference>
<dbReference type="STRING" id="670580.A0A1X6MJ36"/>
<feature type="region of interest" description="Disordered" evidence="3">
    <location>
        <begin position="489"/>
        <end position="519"/>
    </location>
</feature>
<proteinExistence type="predicted"/>
<feature type="compositionally biased region" description="Acidic residues" evidence="3">
    <location>
        <begin position="658"/>
        <end position="667"/>
    </location>
</feature>
<dbReference type="GeneID" id="36332458"/>
<protein>
    <recommendedName>
        <fullName evidence="6">Septation initiation network scaffold protein cdc11</fullName>
    </recommendedName>
</protein>
<dbReference type="InterPro" id="IPR032675">
    <property type="entry name" value="LRR_dom_sf"/>
</dbReference>
<dbReference type="Gene3D" id="3.80.10.10">
    <property type="entry name" value="Ribonuclease Inhibitor"/>
    <property type="match status" value="1"/>
</dbReference>
<organism evidence="4 5">
    <name type="scientific">Postia placenta MAD-698-R-SB12</name>
    <dbReference type="NCBI Taxonomy" id="670580"/>
    <lineage>
        <taxon>Eukaryota</taxon>
        <taxon>Fungi</taxon>
        <taxon>Dikarya</taxon>
        <taxon>Basidiomycota</taxon>
        <taxon>Agaricomycotina</taxon>
        <taxon>Agaricomycetes</taxon>
        <taxon>Polyporales</taxon>
        <taxon>Adustoporiaceae</taxon>
        <taxon>Rhodonia</taxon>
    </lineage>
</organism>
<sequence>MAARPAWQTDELEDEWIDQEEDDDFQAYASLHAHSCSDLSLTQPIGSLIVRSENAGTNSSDSSNASGGTFLVKEDEPALPLLPKTPGQNKKPFGKDIFTPLALEKMFEPPSPPSQPAPLPPGTTTAPAVRSRLSQVYTPGEDDTEIIMDNSGGYGELESPADESGGAPASSYHFTFEVPRGSPFNPVGSTPQAQSTPGPPCAALPNFNPPLTDPRLRLFQFQYDTFTREHLSAMVDSIAVNTPSGGSGTANTGANTSSAGLSPVREASISRLRSAKRIKLSPASELSDSGDGAVTIFRPQSLRKDYVGESKSLMEKIREARDFSTVSTVASAQSPGQAGKVGSPKDQPQPSSSTPIPNDPQSRVPSSTGTASSSKRGAYSSLAYRQQAANLMAQIRRDMKGTKRVFSEETDASHLGLCDRHNRSVTETTVGHDTFPAHSQLAHEGPSNEASTQSQFKNGKYPSAVGERAGGGIYPQEQDDTNDLTRFVSSSTTSGTTLTAGSTGSFVKHPGPKQITRITPEDVPALPDRVGKMVFDKVLMKWVKVSADAPEEDERHPPVADANDSEDPFRDFESLREEDTSRQPDVSAVVIEGEYEDHDDDVSADVEQSRIEEVEESEVEDEEEAELTSFSFDSSSAELVQVVADEGQHLNADMTMTDSEEEEEEATETTGPSFDIDSDESDNEYYQQAPGPDTEPALQDSPPHLLAPPTTTALLSTPNPSSRATADPTPTSIIRSALKSSSVTPVSAMKDPSRSSYTPAHRLGHRRSVSFSDGRRDGPILGVGRNAPTPDATELEDDDSLVAESSKASAPLVPSARSKRIAEFLDDLEDPIFDESPSKTSSSGRPPEELKLQKPRRPSTMVANGDSPNRGASRRVFSRSHSAKSPRSTERNPNATFLTECSFGVTHDRLVQVITDVEPFEPHWEDLTSVDLSKRNLDGVARLKEFLPRLDSLALNDNHLSWLSGVPGTVRSLSVVSNLHLLSLENLDISRNQIDSLRQLECLRHLRELRADGNKIDSTDGLHNLDGLVKLSLQGNRIRHLKLHDVRWTRLEMLNLSHNRLGNVEGLASLAALIALNLDNNALGELEPGKPMPRLRILRVSGNRLQQLNASPFPNLRTLYADNNSLGTITKAHRLTKLENLSLRNQNAKPGL</sequence>
<dbReference type="GO" id="GO:0061499">
    <property type="term" value="C:outer plaque of mitotic spindle pole body"/>
    <property type="evidence" value="ECO:0007669"/>
    <property type="project" value="TreeGrafter"/>
</dbReference>
<evidence type="ECO:0008006" key="6">
    <source>
        <dbReference type="Google" id="ProtNLM"/>
    </source>
</evidence>
<dbReference type="GO" id="GO:1902412">
    <property type="term" value="P:regulation of mitotic cytokinesis"/>
    <property type="evidence" value="ECO:0007669"/>
    <property type="project" value="TreeGrafter"/>
</dbReference>
<dbReference type="OrthoDB" id="7451790at2759"/>
<feature type="compositionally biased region" description="Low complexity" evidence="3">
    <location>
        <begin position="489"/>
        <end position="505"/>
    </location>
</feature>
<dbReference type="SUPFAM" id="SSF52058">
    <property type="entry name" value="L domain-like"/>
    <property type="match status" value="1"/>
</dbReference>
<accession>A0A1X6MJ36</accession>
<dbReference type="PROSITE" id="PS51450">
    <property type="entry name" value="LRR"/>
    <property type="match status" value="2"/>
</dbReference>
<dbReference type="PANTHER" id="PTHR47566:SF1">
    <property type="entry name" value="PROTEIN NUD1"/>
    <property type="match status" value="1"/>
</dbReference>
<dbReference type="GO" id="GO:0035591">
    <property type="term" value="F:signaling adaptor activity"/>
    <property type="evidence" value="ECO:0007669"/>
    <property type="project" value="TreeGrafter"/>
</dbReference>
<feature type="region of interest" description="Disordered" evidence="3">
    <location>
        <begin position="437"/>
        <end position="456"/>
    </location>
</feature>
<feature type="compositionally biased region" description="Polar residues" evidence="3">
    <location>
        <begin position="885"/>
        <end position="894"/>
    </location>
</feature>
<evidence type="ECO:0000256" key="3">
    <source>
        <dbReference type="SAM" id="MobiDB-lite"/>
    </source>
</evidence>
<feature type="compositionally biased region" description="Low complexity" evidence="3">
    <location>
        <begin position="701"/>
        <end position="722"/>
    </location>
</feature>
<feature type="region of interest" description="Disordered" evidence="3">
    <location>
        <begin position="52"/>
        <end position="198"/>
    </location>
</feature>
<feature type="region of interest" description="Disordered" evidence="3">
    <location>
        <begin position="326"/>
        <end position="379"/>
    </location>
</feature>
<feature type="compositionally biased region" description="Polar residues" evidence="3">
    <location>
        <begin position="628"/>
        <end position="638"/>
    </location>
</feature>
<feature type="region of interest" description="Disordered" evidence="3">
    <location>
        <begin position="548"/>
        <end position="816"/>
    </location>
</feature>
<evidence type="ECO:0000313" key="4">
    <source>
        <dbReference type="EMBL" id="OSX56457.1"/>
    </source>
</evidence>
<feature type="compositionally biased region" description="Acidic residues" evidence="3">
    <location>
        <begin position="593"/>
        <end position="604"/>
    </location>
</feature>